<comment type="caution">
    <text evidence="1">The sequence shown here is derived from an EMBL/GenBank/DDBJ whole genome shotgun (WGS) entry which is preliminary data.</text>
</comment>
<accession>A0A8J7AIM6</accession>
<keyword evidence="2" id="KW-1185">Reference proteome</keyword>
<dbReference type="Proteomes" id="UP000636505">
    <property type="component" value="Unassembled WGS sequence"/>
</dbReference>
<sequence>MQNRKLQDKFFSTRVELSVRDRIWAALLGAWLPIGQVGSGQTELAANLPLARTILSIWQAGPAQASLPPGLSSAAQLVAIATLLLRYHDNMSQRIDRILDLGPPFSSSAEQIWQTLMLGELIELALENQPLALAWTRLGQMPARYGGRSFPRAALSPLPSAYQNWLEACVLPSAERLPGDSGPPLKPAVDIPLVAALSRCFSNPQGYAVNPSIEAADRGLAMLTGLLTGAFGGPIVLPVHWQLAIDTDRLLLQAIADRLFRQWAGIQPELADPAAETTAVFSLL</sequence>
<gene>
    <name evidence="1" type="ORF">IQ241_21140</name>
</gene>
<name>A0A8J7AIM6_9CYAN</name>
<evidence type="ECO:0000313" key="1">
    <source>
        <dbReference type="EMBL" id="MBE9079766.1"/>
    </source>
</evidence>
<dbReference type="EMBL" id="JADEXG010000067">
    <property type="protein sequence ID" value="MBE9079766.1"/>
    <property type="molecule type" value="Genomic_DNA"/>
</dbReference>
<protein>
    <submittedName>
        <fullName evidence="1">Uncharacterized protein</fullName>
    </submittedName>
</protein>
<dbReference type="AlphaFoldDB" id="A0A8J7AIM6"/>
<proteinExistence type="predicted"/>
<evidence type="ECO:0000313" key="2">
    <source>
        <dbReference type="Proteomes" id="UP000636505"/>
    </source>
</evidence>
<organism evidence="1 2">
    <name type="scientific">Vasconcelosia minhoensis LEGE 07310</name>
    <dbReference type="NCBI Taxonomy" id="915328"/>
    <lineage>
        <taxon>Bacteria</taxon>
        <taxon>Bacillati</taxon>
        <taxon>Cyanobacteriota</taxon>
        <taxon>Cyanophyceae</taxon>
        <taxon>Nodosilineales</taxon>
        <taxon>Cymatolegaceae</taxon>
        <taxon>Vasconcelosia</taxon>
        <taxon>Vasconcelosia minhoensis</taxon>
    </lineage>
</organism>
<dbReference type="RefSeq" id="WP_193911049.1">
    <property type="nucleotide sequence ID" value="NZ_JADEXG010000067.1"/>
</dbReference>
<reference evidence="1" key="1">
    <citation type="submission" date="2020-10" db="EMBL/GenBank/DDBJ databases">
        <authorList>
            <person name="Castelo-Branco R."/>
            <person name="Eusebio N."/>
            <person name="Adriana R."/>
            <person name="Vieira A."/>
            <person name="Brugerolle De Fraissinette N."/>
            <person name="Rezende De Castro R."/>
            <person name="Schneider M.P."/>
            <person name="Vasconcelos V."/>
            <person name="Leao P.N."/>
        </authorList>
    </citation>
    <scope>NUCLEOTIDE SEQUENCE</scope>
    <source>
        <strain evidence="1">LEGE 07310</strain>
    </source>
</reference>